<reference evidence="2 3" key="1">
    <citation type="submission" date="2018-06" db="EMBL/GenBank/DDBJ databases">
        <authorList>
            <consortium name="Pathogen Informatics"/>
            <person name="Doyle S."/>
        </authorList>
    </citation>
    <scope>NUCLEOTIDE SEQUENCE [LARGE SCALE GENOMIC DNA]</scope>
    <source>
        <strain evidence="2 3">NCTC10288</strain>
    </source>
</reference>
<sequence>MSTRADIPRLAVKPTAAAEMLGLSRGTLCNWRAEGRGPRYIKSGKQILYRVSDIEAWLDAQPRFPDFRPQTQKVRHH</sequence>
<organism evidence="2 3">
    <name type="scientific">Corynebacterium minutissimum</name>
    <dbReference type="NCBI Taxonomy" id="38301"/>
    <lineage>
        <taxon>Bacteria</taxon>
        <taxon>Bacillati</taxon>
        <taxon>Actinomycetota</taxon>
        <taxon>Actinomycetes</taxon>
        <taxon>Mycobacteriales</taxon>
        <taxon>Corynebacteriaceae</taxon>
        <taxon>Corynebacterium</taxon>
    </lineage>
</organism>
<proteinExistence type="predicted"/>
<gene>
    <name evidence="2" type="ORF">NCTC10288_01817</name>
</gene>
<dbReference type="AlphaFoldDB" id="A0A2X4RW04"/>
<dbReference type="KEGG" id="cmin:NCTC10288_01817"/>
<dbReference type="Proteomes" id="UP000249264">
    <property type="component" value="Chromosome 1"/>
</dbReference>
<feature type="domain" description="Helix-turn-helix" evidence="1">
    <location>
        <begin position="15"/>
        <end position="61"/>
    </location>
</feature>
<dbReference type="InterPro" id="IPR009061">
    <property type="entry name" value="DNA-bd_dom_put_sf"/>
</dbReference>
<dbReference type="SUPFAM" id="SSF46955">
    <property type="entry name" value="Putative DNA-binding domain"/>
    <property type="match status" value="1"/>
</dbReference>
<evidence type="ECO:0000313" key="3">
    <source>
        <dbReference type="Proteomes" id="UP000249264"/>
    </source>
</evidence>
<protein>
    <submittedName>
        <fullName evidence="2">Regulatory protein MerR</fullName>
    </submittedName>
</protein>
<evidence type="ECO:0000313" key="2">
    <source>
        <dbReference type="EMBL" id="SQI00500.1"/>
    </source>
</evidence>
<dbReference type="InterPro" id="IPR041657">
    <property type="entry name" value="HTH_17"/>
</dbReference>
<name>A0A2X4RW04_9CORY</name>
<dbReference type="EMBL" id="LS483460">
    <property type="protein sequence ID" value="SQI00500.1"/>
    <property type="molecule type" value="Genomic_DNA"/>
</dbReference>
<dbReference type="InterPro" id="IPR036388">
    <property type="entry name" value="WH-like_DNA-bd_sf"/>
</dbReference>
<accession>A0A2X4RW04</accession>
<evidence type="ECO:0000259" key="1">
    <source>
        <dbReference type="Pfam" id="PF12728"/>
    </source>
</evidence>
<dbReference type="Gene3D" id="1.10.10.10">
    <property type="entry name" value="Winged helix-like DNA-binding domain superfamily/Winged helix DNA-binding domain"/>
    <property type="match status" value="1"/>
</dbReference>
<dbReference type="Pfam" id="PF12728">
    <property type="entry name" value="HTH_17"/>
    <property type="match status" value="1"/>
</dbReference>